<evidence type="ECO:0000256" key="1">
    <source>
        <dbReference type="ARBA" id="ARBA00022478"/>
    </source>
</evidence>
<sequence>MDPKVKHLTEENDVMSFTMSNVNVSIANALRRIILSEIPCVVFKTTPYEENKVNIEINTTRLNNELLKQRISCVPIHISDTGAPIENYTIEINKLNDSDVIDYVTTGDIKIKDSTTDKYLSEAAVKEIFPPDQLTNDYIDIARLRPKISSDSPGEQLKLTAKLEIGTAKQDGCFNVASACAYAGTPDTEKIADELSSLEKVLKDKGETKDNIEFEKKDWMLLKGQTFTKKDSFDFKIETVGQFTNMDLLYRACHVMLKKLEKFKSDISSNHELIINSENTIPNCFDIKLINEGYTLGKAIEYVLYAKHYDRQSSDSDKRLTFCGFRKPHPHIDESIIRIGFKQPTEKSILIELLVSAASKLEVIFNNIANDFQQTE</sequence>
<evidence type="ECO:0000259" key="3">
    <source>
        <dbReference type="SMART" id="SM00662"/>
    </source>
</evidence>
<dbReference type="PANTHER" id="PTHR11800:SF2">
    <property type="entry name" value="DNA-DIRECTED RNA POLYMERASE II SUBUNIT RPB3"/>
    <property type="match status" value="1"/>
</dbReference>
<accession>A0A6C0JH34</accession>
<dbReference type="PANTHER" id="PTHR11800">
    <property type="entry name" value="DNA-DIRECTED RNA POLYMERASE"/>
    <property type="match status" value="1"/>
</dbReference>
<dbReference type="Gene3D" id="3.30.1360.10">
    <property type="entry name" value="RNA polymerase, RBP11-like subunit"/>
    <property type="match status" value="2"/>
</dbReference>
<dbReference type="GO" id="GO:0006351">
    <property type="term" value="P:DNA-templated transcription"/>
    <property type="evidence" value="ECO:0007669"/>
    <property type="project" value="InterPro"/>
</dbReference>
<proteinExistence type="predicted"/>
<evidence type="ECO:0000313" key="4">
    <source>
        <dbReference type="EMBL" id="QHU03078.1"/>
    </source>
</evidence>
<dbReference type="GO" id="GO:0046983">
    <property type="term" value="F:protein dimerization activity"/>
    <property type="evidence" value="ECO:0007669"/>
    <property type="project" value="InterPro"/>
</dbReference>
<evidence type="ECO:0000256" key="2">
    <source>
        <dbReference type="ARBA" id="ARBA00023163"/>
    </source>
</evidence>
<protein>
    <recommendedName>
        <fullName evidence="3">DNA-directed RNA polymerase RpoA/D/Rpb3-type domain-containing protein</fullName>
    </recommendedName>
</protein>
<dbReference type="GO" id="GO:0003899">
    <property type="term" value="F:DNA-directed RNA polymerase activity"/>
    <property type="evidence" value="ECO:0007669"/>
    <property type="project" value="InterPro"/>
</dbReference>
<dbReference type="Gene3D" id="2.170.120.12">
    <property type="entry name" value="DNA-directed RNA polymerase, insert domain"/>
    <property type="match status" value="1"/>
</dbReference>
<dbReference type="InterPro" id="IPR011263">
    <property type="entry name" value="DNA-dir_RNA_pol_RpoA/D/Rpb3"/>
</dbReference>
<name>A0A6C0JH34_9ZZZZ</name>
<dbReference type="InterPro" id="IPR036643">
    <property type="entry name" value="RNApol_insert_sf"/>
</dbReference>
<feature type="domain" description="DNA-directed RNA polymerase RpoA/D/Rpb3-type" evidence="3">
    <location>
        <begin position="14"/>
        <end position="266"/>
    </location>
</feature>
<dbReference type="EMBL" id="MN740369">
    <property type="protein sequence ID" value="QHU03078.1"/>
    <property type="molecule type" value="Genomic_DNA"/>
</dbReference>
<dbReference type="GO" id="GO:0000428">
    <property type="term" value="C:DNA-directed RNA polymerase complex"/>
    <property type="evidence" value="ECO:0007669"/>
    <property type="project" value="UniProtKB-KW"/>
</dbReference>
<keyword evidence="1" id="KW-0240">DNA-directed RNA polymerase</keyword>
<organism evidence="4">
    <name type="scientific">viral metagenome</name>
    <dbReference type="NCBI Taxonomy" id="1070528"/>
    <lineage>
        <taxon>unclassified sequences</taxon>
        <taxon>metagenomes</taxon>
        <taxon>organismal metagenomes</taxon>
    </lineage>
</organism>
<dbReference type="InterPro" id="IPR036603">
    <property type="entry name" value="RBP11-like"/>
</dbReference>
<dbReference type="Pfam" id="PF01193">
    <property type="entry name" value="RNA_pol_L"/>
    <property type="match status" value="1"/>
</dbReference>
<dbReference type="InterPro" id="IPR050518">
    <property type="entry name" value="Rpo3/RPB3_RNA_Pol_subunit"/>
</dbReference>
<keyword evidence="2" id="KW-0804">Transcription</keyword>
<dbReference type="SMART" id="SM00662">
    <property type="entry name" value="RPOLD"/>
    <property type="match status" value="1"/>
</dbReference>
<dbReference type="AlphaFoldDB" id="A0A6C0JH34"/>
<reference evidence="4" key="1">
    <citation type="journal article" date="2020" name="Nature">
        <title>Giant virus diversity and host interactions through global metagenomics.</title>
        <authorList>
            <person name="Schulz F."/>
            <person name="Roux S."/>
            <person name="Paez-Espino D."/>
            <person name="Jungbluth S."/>
            <person name="Walsh D.A."/>
            <person name="Denef V.J."/>
            <person name="McMahon K.D."/>
            <person name="Konstantinidis K.T."/>
            <person name="Eloe-Fadrosh E.A."/>
            <person name="Kyrpides N.C."/>
            <person name="Woyke T."/>
        </authorList>
    </citation>
    <scope>NUCLEOTIDE SEQUENCE</scope>
    <source>
        <strain evidence="4">GVMAG-M-3300025890-48</strain>
    </source>
</reference>
<dbReference type="SUPFAM" id="SSF55257">
    <property type="entry name" value="RBP11-like subunits of RNA polymerase"/>
    <property type="match status" value="2"/>
</dbReference>